<dbReference type="Proteomes" id="UP001596002">
    <property type="component" value="Unassembled WGS sequence"/>
</dbReference>
<protein>
    <submittedName>
        <fullName evidence="1">Uncharacterized protein</fullName>
    </submittedName>
</protein>
<reference evidence="2" key="1">
    <citation type="journal article" date="2019" name="Int. J. Syst. Evol. Microbiol.">
        <title>The Global Catalogue of Microorganisms (GCM) 10K type strain sequencing project: providing services to taxonomists for standard genome sequencing and annotation.</title>
        <authorList>
            <consortium name="The Broad Institute Genomics Platform"/>
            <consortium name="The Broad Institute Genome Sequencing Center for Infectious Disease"/>
            <person name="Wu L."/>
            <person name="Ma J."/>
        </authorList>
    </citation>
    <scope>NUCLEOTIDE SEQUENCE [LARGE SCALE GENOMIC DNA]</scope>
    <source>
        <strain evidence="2">WYCCWR 12678</strain>
    </source>
</reference>
<comment type="caution">
    <text evidence="1">The sequence shown here is derived from an EMBL/GenBank/DDBJ whole genome shotgun (WGS) entry which is preliminary data.</text>
</comment>
<accession>A0ABV9QAU7</accession>
<sequence length="71" mass="8327">MKRIKGEYVILVPENISFEEYQSRFSDWIEANGFRFFGHHEELPQSDGTSVWETILKSDAPPDSVWAFDVF</sequence>
<proteinExistence type="predicted"/>
<gene>
    <name evidence="1" type="ORF">ACFO8Q_20750</name>
</gene>
<dbReference type="RefSeq" id="WP_380028600.1">
    <property type="nucleotide sequence ID" value="NZ_JBHSHC010000142.1"/>
</dbReference>
<evidence type="ECO:0000313" key="2">
    <source>
        <dbReference type="Proteomes" id="UP001596002"/>
    </source>
</evidence>
<organism evidence="1 2">
    <name type="scientific">Effusibacillus consociatus</name>
    <dbReference type="NCBI Taxonomy" id="1117041"/>
    <lineage>
        <taxon>Bacteria</taxon>
        <taxon>Bacillati</taxon>
        <taxon>Bacillota</taxon>
        <taxon>Bacilli</taxon>
        <taxon>Bacillales</taxon>
        <taxon>Alicyclobacillaceae</taxon>
        <taxon>Effusibacillus</taxon>
    </lineage>
</organism>
<dbReference type="EMBL" id="JBHSHC010000142">
    <property type="protein sequence ID" value="MFC4769745.1"/>
    <property type="molecule type" value="Genomic_DNA"/>
</dbReference>
<keyword evidence="2" id="KW-1185">Reference proteome</keyword>
<evidence type="ECO:0000313" key="1">
    <source>
        <dbReference type="EMBL" id="MFC4769745.1"/>
    </source>
</evidence>
<name>A0ABV9QAU7_9BACL</name>